<accession>A0AC61L5F2</accession>
<dbReference type="Proteomes" id="UP000248329">
    <property type="component" value="Unassembled WGS sequence"/>
</dbReference>
<name>A0AC61L5F2_9EURY</name>
<organism evidence="1 2">
    <name type="scientific">Candidatus Methanogaster sp</name>
    <dbReference type="NCBI Taxonomy" id="3386292"/>
    <lineage>
        <taxon>Archaea</taxon>
        <taxon>Methanobacteriati</taxon>
        <taxon>Methanobacteriota</taxon>
        <taxon>Stenosarchaea group</taxon>
        <taxon>Methanomicrobia</taxon>
        <taxon>Methanosarcinales</taxon>
        <taxon>ANME-2 cluster</taxon>
        <taxon>Candidatus Methanogasteraceae</taxon>
        <taxon>Candidatus Methanogaster</taxon>
    </lineage>
</organism>
<protein>
    <submittedName>
        <fullName evidence="1">Uncharacterized protein</fullName>
    </submittedName>
</protein>
<gene>
    <name evidence="1" type="ORF">C4B59_03430</name>
</gene>
<dbReference type="EMBL" id="PQXF01000004">
    <property type="protein sequence ID" value="PXF61613.1"/>
    <property type="molecule type" value="Genomic_DNA"/>
</dbReference>
<reference evidence="1" key="1">
    <citation type="submission" date="2018-01" db="EMBL/GenBank/DDBJ databases">
        <authorList>
            <person name="Krukenberg V."/>
        </authorList>
    </citation>
    <scope>NUCLEOTIDE SEQUENCE</scope>
    <source>
        <strain evidence="1">E20ANME2</strain>
    </source>
</reference>
<evidence type="ECO:0000313" key="1">
    <source>
        <dbReference type="EMBL" id="PXF61613.1"/>
    </source>
</evidence>
<evidence type="ECO:0000313" key="2">
    <source>
        <dbReference type="Proteomes" id="UP000248329"/>
    </source>
</evidence>
<proteinExistence type="predicted"/>
<sequence length="84" mass="10193">MIEIEFTEEEIKALEYGRYHHPHPRVQRRMKALWLKSQNLSHKQIYQFAGISSNTLIDYLRKYQECGIEGLKEVNFYHPQNELR</sequence>
<comment type="caution">
    <text evidence="1">The sequence shown here is derived from an EMBL/GenBank/DDBJ whole genome shotgun (WGS) entry which is preliminary data.</text>
</comment>